<organism evidence="1 2">
    <name type="scientific">Anisodus tanguticus</name>
    <dbReference type="NCBI Taxonomy" id="243964"/>
    <lineage>
        <taxon>Eukaryota</taxon>
        <taxon>Viridiplantae</taxon>
        <taxon>Streptophyta</taxon>
        <taxon>Embryophyta</taxon>
        <taxon>Tracheophyta</taxon>
        <taxon>Spermatophyta</taxon>
        <taxon>Magnoliopsida</taxon>
        <taxon>eudicotyledons</taxon>
        <taxon>Gunneridae</taxon>
        <taxon>Pentapetalae</taxon>
        <taxon>asterids</taxon>
        <taxon>lamiids</taxon>
        <taxon>Solanales</taxon>
        <taxon>Solanaceae</taxon>
        <taxon>Solanoideae</taxon>
        <taxon>Hyoscyameae</taxon>
        <taxon>Anisodus</taxon>
    </lineage>
</organism>
<evidence type="ECO:0000313" key="1">
    <source>
        <dbReference type="EMBL" id="KAK4341084.1"/>
    </source>
</evidence>
<comment type="caution">
    <text evidence="1">The sequence shown here is derived from an EMBL/GenBank/DDBJ whole genome shotgun (WGS) entry which is preliminary data.</text>
</comment>
<keyword evidence="2" id="KW-1185">Reference proteome</keyword>
<reference evidence="1" key="1">
    <citation type="submission" date="2023-12" db="EMBL/GenBank/DDBJ databases">
        <title>Genome assembly of Anisodus tanguticus.</title>
        <authorList>
            <person name="Wang Y.-J."/>
        </authorList>
    </citation>
    <scope>NUCLEOTIDE SEQUENCE</scope>
    <source>
        <strain evidence="1">KB-2021</strain>
        <tissue evidence="1">Leaf</tissue>
    </source>
</reference>
<dbReference type="AlphaFoldDB" id="A0AAE1QW49"/>
<dbReference type="Proteomes" id="UP001291623">
    <property type="component" value="Unassembled WGS sequence"/>
</dbReference>
<proteinExistence type="predicted"/>
<protein>
    <submittedName>
        <fullName evidence="1">Uncharacterized protein</fullName>
    </submittedName>
</protein>
<accession>A0AAE1QW49</accession>
<dbReference type="EMBL" id="JAVYJV010000022">
    <property type="protein sequence ID" value="KAK4341084.1"/>
    <property type="molecule type" value="Genomic_DNA"/>
</dbReference>
<evidence type="ECO:0000313" key="2">
    <source>
        <dbReference type="Proteomes" id="UP001291623"/>
    </source>
</evidence>
<gene>
    <name evidence="1" type="ORF">RND71_039585</name>
</gene>
<sequence length="114" mass="12882">MSKTWEKKMIDIRTYLRSHRILILISNAKLYVNLTTAAGDKNLVAKYALLMKKKKRICSLKNWGAAHSPPGSGNLGKSLWVYNLGKLLAQNSSVQKCEMGSKLAQLLIRFNYAR</sequence>
<name>A0AAE1QW49_9SOLA</name>